<dbReference type="PRINTS" id="PR00368">
    <property type="entry name" value="FADPNR"/>
</dbReference>
<reference evidence="3" key="1">
    <citation type="journal article" date="2015" name="Proc. Natl. Acad. Sci. U.S.A.">
        <title>Networks of energetic and metabolic interactions define dynamics in microbial communities.</title>
        <authorList>
            <person name="Embree M."/>
            <person name="Liu J.K."/>
            <person name="Al-Bassam M.M."/>
            <person name="Zengler K."/>
        </authorList>
    </citation>
    <scope>NUCLEOTIDE SEQUENCE</scope>
</reference>
<dbReference type="SUPFAM" id="SSF51905">
    <property type="entry name" value="FAD/NAD(P)-binding domain"/>
    <property type="match status" value="1"/>
</dbReference>
<feature type="transmembrane region" description="Helical" evidence="1">
    <location>
        <begin position="6"/>
        <end position="24"/>
    </location>
</feature>
<dbReference type="InterPro" id="IPR036188">
    <property type="entry name" value="FAD/NAD-bd_sf"/>
</dbReference>
<dbReference type="PIRSF" id="PIRSF038984">
    <property type="entry name" value="FAD_binding_protein"/>
    <property type="match status" value="1"/>
</dbReference>
<protein>
    <recommendedName>
        <fullName evidence="2">FAD-dependent protein C-terminal domain-containing protein</fullName>
    </recommendedName>
</protein>
<sequence>MAQKNYNILIIGSGPAGLFAAIWLEKLGIDKIAIVDRNSYPAGGLLNDGKLNFDYRVGMDINELQIDCKTAERIMREIKEILIGFPRCRQVTFIENNRKLQAIADMAAEHGAQFIAPEQWHWGTDNGKALVDYLRGYLKKTDLLLNTEAVSIEKLGDNKFRIDCRRHNKKINYNTRIILAAPGRGGAYWFRDLARKMNIQNNFGPIDVGIRLELNRKYYDFITDIVYDPKFIFTTGRHKDRIRTFCTNPGGRVRIENYGDFKLINGDALFGKKTRNTNFALLNTVALTKPYSDTTEFGQSIARQFFLLGGGKPLVQRVGDFREGRRSSVATFNSTIRHFEMCKATCNATPGDITLAMPARIMDNLWESLKSLDKIIPGILHPSTLIYAPEIKFFDTHFPTDRYLETNIKGVFVAGDGTGKSRGILGAAISGIIAAKGMLRGKE</sequence>
<dbReference type="InterPro" id="IPR049516">
    <property type="entry name" value="FAD-depend_C"/>
</dbReference>
<dbReference type="EMBL" id="LNQE01000978">
    <property type="protein sequence ID" value="KUG22215.1"/>
    <property type="molecule type" value="Genomic_DNA"/>
</dbReference>
<keyword evidence="1" id="KW-1133">Transmembrane helix</keyword>
<comment type="caution">
    <text evidence="3">The sequence shown here is derived from an EMBL/GenBank/DDBJ whole genome shotgun (WGS) entry which is preliminary data.</text>
</comment>
<feature type="domain" description="FAD-dependent protein C-terminal" evidence="2">
    <location>
        <begin position="238"/>
        <end position="390"/>
    </location>
</feature>
<dbReference type="PANTHER" id="PTHR43106:SF1">
    <property type="entry name" value="DEHYDROGENASE-RELATED"/>
    <property type="match status" value="1"/>
</dbReference>
<gene>
    <name evidence="3" type="ORF">ASZ90_008018</name>
</gene>
<dbReference type="Gene3D" id="3.50.50.60">
    <property type="entry name" value="FAD/NAD(P)-binding domain"/>
    <property type="match status" value="1"/>
</dbReference>
<evidence type="ECO:0000256" key="1">
    <source>
        <dbReference type="SAM" id="Phobius"/>
    </source>
</evidence>
<dbReference type="Pfam" id="PF21688">
    <property type="entry name" value="FAD-depend_C"/>
    <property type="match status" value="1"/>
</dbReference>
<proteinExistence type="predicted"/>
<keyword evidence="1" id="KW-0812">Transmembrane</keyword>
<evidence type="ECO:0000259" key="2">
    <source>
        <dbReference type="Pfam" id="PF21688"/>
    </source>
</evidence>
<keyword evidence="1" id="KW-0472">Membrane</keyword>
<dbReference type="AlphaFoldDB" id="A0A0W8FMY6"/>
<evidence type="ECO:0000313" key="3">
    <source>
        <dbReference type="EMBL" id="KUG22215.1"/>
    </source>
</evidence>
<dbReference type="PANTHER" id="PTHR43106">
    <property type="entry name" value="DEHYDROGENASE-RELATED"/>
    <property type="match status" value="1"/>
</dbReference>
<name>A0A0W8FMY6_9ZZZZ</name>
<accession>A0A0W8FMY6</accession>
<organism evidence="3">
    <name type="scientific">hydrocarbon metagenome</name>
    <dbReference type="NCBI Taxonomy" id="938273"/>
    <lineage>
        <taxon>unclassified sequences</taxon>
        <taxon>metagenomes</taxon>
        <taxon>ecological metagenomes</taxon>
    </lineage>
</organism>
<dbReference type="InterPro" id="IPR028348">
    <property type="entry name" value="FAD-binding_protein"/>
</dbReference>